<dbReference type="RefSeq" id="WP_042693924.1">
    <property type="nucleotide sequence ID" value="NZ_CABMAB010000030.1"/>
</dbReference>
<evidence type="ECO:0000313" key="3">
    <source>
        <dbReference type="Proteomes" id="UP000077428"/>
    </source>
</evidence>
<dbReference type="STRING" id="66851.MBORA_06030"/>
<sequence>MKNRKLILGIIPIIIIVFLLFTAISPILFIAEDTTEGDPGIDMAAKFSIIGGFNWIYPGDSVNAEGQTLHNIHLNDPQDPYGAARDIISYTYHFTPHIIVSVNDIAAADIFGSDILDSIREYDWGQGMDRGDASSQAMADSGINIFAIPLHLLTGNIKIFIV</sequence>
<gene>
    <name evidence="2" type="ORF">MBORA_06030</name>
</gene>
<feature type="transmembrane region" description="Helical" evidence="1">
    <location>
        <begin position="7"/>
        <end position="31"/>
    </location>
</feature>
<keyword evidence="1" id="KW-1133">Transmembrane helix</keyword>
<dbReference type="Proteomes" id="UP000077428">
    <property type="component" value="Unassembled WGS sequence"/>
</dbReference>
<comment type="caution">
    <text evidence="2">The sequence shown here is derived from an EMBL/GenBank/DDBJ whole genome shotgun (WGS) entry which is preliminary data.</text>
</comment>
<keyword evidence="1" id="KW-0812">Transmembrane</keyword>
<name>A0A166BJS4_METOA</name>
<dbReference type="OrthoDB" id="75739at2157"/>
<protein>
    <submittedName>
        <fullName evidence="2">Uncharacterized protein</fullName>
    </submittedName>
</protein>
<keyword evidence="1" id="KW-0472">Membrane</keyword>
<reference evidence="3" key="1">
    <citation type="journal article" date="2016" name="Genome Announc.">
        <title>Draft Genome Sequences of Methanobrevibacter curvatus DSM11111, Methanobrevibacter cuticularis DSM11139, Methanobrevibacter filiformis DSM11501, and Methanobrevibacter oralis DSM7256.</title>
        <authorList>
            <person name="Poehlein A."/>
            <person name="Seedorf H."/>
        </authorList>
    </citation>
    <scope>NUCLEOTIDE SEQUENCE [LARGE SCALE GENOMIC DNA]</scope>
    <source>
        <strain evidence="3">DSM 7256 / JCM 30027 / ZR</strain>
    </source>
</reference>
<evidence type="ECO:0000313" key="2">
    <source>
        <dbReference type="EMBL" id="KZX13454.1"/>
    </source>
</evidence>
<dbReference type="EMBL" id="LWMU01000049">
    <property type="protein sequence ID" value="KZX13454.1"/>
    <property type="molecule type" value="Genomic_DNA"/>
</dbReference>
<evidence type="ECO:0000256" key="1">
    <source>
        <dbReference type="SAM" id="Phobius"/>
    </source>
</evidence>
<dbReference type="AlphaFoldDB" id="A0A166BJS4"/>
<accession>A0A166BJS4</accession>
<keyword evidence="3" id="KW-1185">Reference proteome</keyword>
<dbReference type="PATRIC" id="fig|66851.6.peg.669"/>
<proteinExistence type="predicted"/>
<organism evidence="2 3">
    <name type="scientific">Methanobrevibacter oralis</name>
    <dbReference type="NCBI Taxonomy" id="66851"/>
    <lineage>
        <taxon>Archaea</taxon>
        <taxon>Methanobacteriati</taxon>
        <taxon>Methanobacteriota</taxon>
        <taxon>Methanomada group</taxon>
        <taxon>Methanobacteria</taxon>
        <taxon>Methanobacteriales</taxon>
        <taxon>Methanobacteriaceae</taxon>
        <taxon>Methanobrevibacter</taxon>
    </lineage>
</organism>